<dbReference type="Proteomes" id="UP000199152">
    <property type="component" value="Unassembled WGS sequence"/>
</dbReference>
<proteinExistence type="predicted"/>
<name>A0A1I4A3Z7_9ACTN</name>
<dbReference type="EMBL" id="FOSW01000002">
    <property type="protein sequence ID" value="SFK50827.1"/>
    <property type="molecule type" value="Genomic_DNA"/>
</dbReference>
<dbReference type="AlphaFoldDB" id="A0A1I4A3Z7"/>
<dbReference type="InParanoid" id="A0A1I4A3Z7"/>
<organism evidence="1 2">
    <name type="scientific">Geodermatophilus ruber</name>
    <dbReference type="NCBI Taxonomy" id="504800"/>
    <lineage>
        <taxon>Bacteria</taxon>
        <taxon>Bacillati</taxon>
        <taxon>Actinomycetota</taxon>
        <taxon>Actinomycetes</taxon>
        <taxon>Geodermatophilales</taxon>
        <taxon>Geodermatophilaceae</taxon>
        <taxon>Geodermatophilus</taxon>
    </lineage>
</organism>
<sequence>MAHATRGHRSGTYEIQELLAVDPDALTITYRHAGAYQPQTARLTADSTPAARQLLQAMADSIKVADNGDSDSGWESAKSVINACWYGKIMLAELAALGFDDFADARIDVPVLRALYQPMSSGMRRSACLLLARVVRANHPNGPAVAAALKNTRFSVEDTNPFTYDEAVSDAIEASARGVYLARYTAQRELFQRLGYAVDGRSWLRIPAEEVIDWARTTHPDVCQPDAPQPRVGDTYERQVAWALTHPGMFGYVKHQRRHDRPIRGQWMADLGDALYPDNVTLTAALVLHCLGENSGYNHSVLLEKSVDSLVYLGSQHALERSAKSRNQTQDTRPTRLSSIFTPGGVIETLTGLTRFARHHRRTLLDTDGNHAPVVRRLYVEHCADPTQAKVLDLQRQQSAWRSNPQWDEHWDEATAGPRESVSLRMAALRMVAQARALNEGLHADVHGHSERTKVHYAAHVLPQHVLNKHAVAAQNAFHDDAVASFTVVADATDGPAAELAAVDPDQVMDVEIGVCTSGGNDPESPTQRCALGIVACFTCPNGYRTVDHIPGLLGAVELGDIIERNDPTEWEFGEASRLRFYAQQCLQQFPRMVVENVRRTTDLRPHILTVTGMYMEMRHG</sequence>
<dbReference type="RefSeq" id="WP_091321166.1">
    <property type="nucleotide sequence ID" value="NZ_FOSW01000002.1"/>
</dbReference>
<reference evidence="1 2" key="1">
    <citation type="submission" date="2016-10" db="EMBL/GenBank/DDBJ databases">
        <authorList>
            <person name="de Groot N.N."/>
        </authorList>
    </citation>
    <scope>NUCLEOTIDE SEQUENCE [LARGE SCALE GENOMIC DNA]</scope>
    <source>
        <strain evidence="1 2">DSM 45317</strain>
    </source>
</reference>
<evidence type="ECO:0000313" key="1">
    <source>
        <dbReference type="EMBL" id="SFK50827.1"/>
    </source>
</evidence>
<evidence type="ECO:0000313" key="2">
    <source>
        <dbReference type="Proteomes" id="UP000199152"/>
    </source>
</evidence>
<protein>
    <submittedName>
        <fullName evidence="1">Uncharacterized protein</fullName>
    </submittedName>
</protein>
<gene>
    <name evidence="1" type="ORF">SAMN04488085_10257</name>
</gene>
<dbReference type="OrthoDB" id="333076at2"/>
<dbReference type="STRING" id="504800.SAMN04488085_10257"/>
<keyword evidence="2" id="KW-1185">Reference proteome</keyword>
<accession>A0A1I4A3Z7</accession>